<dbReference type="InterPro" id="IPR025110">
    <property type="entry name" value="AMP-bd_C"/>
</dbReference>
<dbReference type="SUPFAM" id="SSF56801">
    <property type="entry name" value="Acetyl-CoA synthetase-like"/>
    <property type="match status" value="1"/>
</dbReference>
<dbReference type="Pfam" id="PF00501">
    <property type="entry name" value="AMP-binding"/>
    <property type="match status" value="1"/>
</dbReference>
<dbReference type="Gene3D" id="3.40.50.12780">
    <property type="entry name" value="N-terminal domain of ligase-like"/>
    <property type="match status" value="1"/>
</dbReference>
<dbReference type="Gene3D" id="3.30.300.30">
    <property type="match status" value="1"/>
</dbReference>
<feature type="domain" description="AMP-dependent synthetase/ligase" evidence="3">
    <location>
        <begin position="26"/>
        <end position="411"/>
    </location>
</feature>
<organism evidence="5 6">
    <name type="scientific">Blepharisma stoltei</name>
    <dbReference type="NCBI Taxonomy" id="1481888"/>
    <lineage>
        <taxon>Eukaryota</taxon>
        <taxon>Sar</taxon>
        <taxon>Alveolata</taxon>
        <taxon>Ciliophora</taxon>
        <taxon>Postciliodesmatophora</taxon>
        <taxon>Heterotrichea</taxon>
        <taxon>Heterotrichida</taxon>
        <taxon>Blepharismidae</taxon>
        <taxon>Blepharisma</taxon>
    </lineage>
</organism>
<evidence type="ECO:0000313" key="6">
    <source>
        <dbReference type="Proteomes" id="UP001162131"/>
    </source>
</evidence>
<sequence length="558" mass="62689">MRAKHLSYVSAGGKGLLGKTVGAMLRETAHKHPKVDAIVNVAEKTRWSYKELLERSEAMAEGLVALGLPKQTRVGIFAPNCKDWTLTQCAAAMADLILVNVNPASQETELEYSLNKVQVDTLIMPSHNRHDNYIGMIEKLAPEIQDSKIGELNSARLPHLRRVILTDNKHHKGMMRLEELMNLKSDEYITRTQNINFEDPYNIQFTSGTTGKPKAATLSHHNAINNGFYCGEILKYTHHDRVCIPVPVYHCLGMIAGNLACISHGSTMIYPDAGFNPVATMDTVENEKCTSIYGVPTMYIAYLREQQRKKRNIDSLRTGVVAGSVCTPELMKKMVDQLHLPHVTNCYGMTETSPVSFQLHPEADFEKRISTVGVVHPHGEAKIIDRNGQTVERGEIGELCTRGYFVMKYYWGDQKATNEAIDADGWMHTGDLSSMDEDGYVKIVGRSKDLIIWGGENIYPAEVENFLQTHPDIEDVAVFGIPDERFGEQVCAWIKMKPDKAPVTHETLAQFCRGKIAKYKVPKIIKVVDSFPLTISGKIMKYVMKLDQQKELELKHKE</sequence>
<dbReference type="Proteomes" id="UP001162131">
    <property type="component" value="Unassembled WGS sequence"/>
</dbReference>
<dbReference type="InterPro" id="IPR045851">
    <property type="entry name" value="AMP-bd_C_sf"/>
</dbReference>
<dbReference type="InterPro" id="IPR042099">
    <property type="entry name" value="ANL_N_sf"/>
</dbReference>
<keyword evidence="6" id="KW-1185">Reference proteome</keyword>
<evidence type="ECO:0000259" key="4">
    <source>
        <dbReference type="Pfam" id="PF13193"/>
    </source>
</evidence>
<dbReference type="GO" id="GO:0006631">
    <property type="term" value="P:fatty acid metabolic process"/>
    <property type="evidence" value="ECO:0007669"/>
    <property type="project" value="TreeGrafter"/>
</dbReference>
<name>A0AAU9JTF4_9CILI</name>
<dbReference type="PROSITE" id="PS00455">
    <property type="entry name" value="AMP_BINDING"/>
    <property type="match status" value="1"/>
</dbReference>
<comment type="caution">
    <text evidence="5">The sequence shown here is derived from an EMBL/GenBank/DDBJ whole genome shotgun (WGS) entry which is preliminary data.</text>
</comment>
<dbReference type="EMBL" id="CAJZBQ010000044">
    <property type="protein sequence ID" value="CAG9327693.1"/>
    <property type="molecule type" value="Genomic_DNA"/>
</dbReference>
<dbReference type="PANTHER" id="PTHR43201:SF5">
    <property type="entry name" value="MEDIUM-CHAIN ACYL-COA LIGASE ACSF2, MITOCHONDRIAL"/>
    <property type="match status" value="1"/>
</dbReference>
<feature type="domain" description="AMP-binding enzyme C-terminal" evidence="4">
    <location>
        <begin position="462"/>
        <end position="538"/>
    </location>
</feature>
<gene>
    <name evidence="5" type="ORF">BSTOLATCC_MIC44321</name>
</gene>
<protein>
    <submittedName>
        <fullName evidence="5">Uncharacterized protein</fullName>
    </submittedName>
</protein>
<dbReference type="FunFam" id="3.30.300.30:FF:000008">
    <property type="entry name" value="2,3-dihydroxybenzoate-AMP ligase"/>
    <property type="match status" value="1"/>
</dbReference>
<evidence type="ECO:0000259" key="3">
    <source>
        <dbReference type="Pfam" id="PF00501"/>
    </source>
</evidence>
<evidence type="ECO:0000256" key="1">
    <source>
        <dbReference type="ARBA" id="ARBA00006432"/>
    </source>
</evidence>
<dbReference type="InterPro" id="IPR020845">
    <property type="entry name" value="AMP-binding_CS"/>
</dbReference>
<comment type="similarity">
    <text evidence="1">Belongs to the ATP-dependent AMP-binding enzyme family.</text>
</comment>
<evidence type="ECO:0000313" key="5">
    <source>
        <dbReference type="EMBL" id="CAG9327693.1"/>
    </source>
</evidence>
<reference evidence="5" key="1">
    <citation type="submission" date="2021-09" db="EMBL/GenBank/DDBJ databases">
        <authorList>
            <consortium name="AG Swart"/>
            <person name="Singh M."/>
            <person name="Singh A."/>
            <person name="Seah K."/>
            <person name="Emmerich C."/>
        </authorList>
    </citation>
    <scope>NUCLEOTIDE SEQUENCE</scope>
    <source>
        <strain evidence="5">ATCC30299</strain>
    </source>
</reference>
<dbReference type="GO" id="GO:0031956">
    <property type="term" value="F:medium-chain fatty acid-CoA ligase activity"/>
    <property type="evidence" value="ECO:0007669"/>
    <property type="project" value="TreeGrafter"/>
</dbReference>
<keyword evidence="2" id="KW-0436">Ligase</keyword>
<dbReference type="InterPro" id="IPR000873">
    <property type="entry name" value="AMP-dep_synth/lig_dom"/>
</dbReference>
<accession>A0AAU9JTF4</accession>
<evidence type="ECO:0000256" key="2">
    <source>
        <dbReference type="ARBA" id="ARBA00022598"/>
    </source>
</evidence>
<dbReference type="Pfam" id="PF13193">
    <property type="entry name" value="AMP-binding_C"/>
    <property type="match status" value="1"/>
</dbReference>
<dbReference type="AlphaFoldDB" id="A0AAU9JTF4"/>
<dbReference type="PANTHER" id="PTHR43201">
    <property type="entry name" value="ACYL-COA SYNTHETASE"/>
    <property type="match status" value="1"/>
</dbReference>
<proteinExistence type="inferred from homology"/>